<dbReference type="PRINTS" id="PR00344">
    <property type="entry name" value="BCTRLSENSOR"/>
</dbReference>
<accession>A0A931BJ58</accession>
<name>A0A931BJ58_9BACT</name>
<dbReference type="CDD" id="cd00082">
    <property type="entry name" value="HisKA"/>
    <property type="match status" value="1"/>
</dbReference>
<feature type="transmembrane region" description="Helical" evidence="8">
    <location>
        <begin position="375"/>
        <end position="397"/>
    </location>
</feature>
<keyword evidence="4" id="KW-0808">Transferase</keyword>
<dbReference type="SMART" id="SM00387">
    <property type="entry name" value="HATPase_c"/>
    <property type="match status" value="1"/>
</dbReference>
<gene>
    <name evidence="11" type="ORF">I2I01_16545</name>
</gene>
<keyword evidence="8" id="KW-0472">Membrane</keyword>
<dbReference type="RefSeq" id="WP_196287568.1">
    <property type="nucleotide sequence ID" value="NZ_JADQDP010000003.1"/>
</dbReference>
<keyword evidence="5 11" id="KW-0418">Kinase</keyword>
<dbReference type="InterPro" id="IPR005467">
    <property type="entry name" value="His_kinase_dom"/>
</dbReference>
<evidence type="ECO:0000256" key="3">
    <source>
        <dbReference type="ARBA" id="ARBA00022553"/>
    </source>
</evidence>
<keyword evidence="6" id="KW-0902">Two-component regulatory system</keyword>
<evidence type="ECO:0000256" key="2">
    <source>
        <dbReference type="ARBA" id="ARBA00012438"/>
    </source>
</evidence>
<feature type="compositionally biased region" description="Polar residues" evidence="7">
    <location>
        <begin position="623"/>
        <end position="632"/>
    </location>
</feature>
<keyword evidence="8" id="KW-1133">Transmembrane helix</keyword>
<feature type="chain" id="PRO_5037595777" description="histidine kinase" evidence="9">
    <location>
        <begin position="21"/>
        <end position="647"/>
    </location>
</feature>
<dbReference type="InterPro" id="IPR019734">
    <property type="entry name" value="TPR_rpt"/>
</dbReference>
<feature type="domain" description="Histidine kinase" evidence="10">
    <location>
        <begin position="420"/>
        <end position="638"/>
    </location>
</feature>
<dbReference type="SMART" id="SM00028">
    <property type="entry name" value="TPR"/>
    <property type="match status" value="4"/>
</dbReference>
<dbReference type="SMART" id="SM00388">
    <property type="entry name" value="HisKA"/>
    <property type="match status" value="1"/>
</dbReference>
<evidence type="ECO:0000256" key="4">
    <source>
        <dbReference type="ARBA" id="ARBA00022679"/>
    </source>
</evidence>
<evidence type="ECO:0000256" key="6">
    <source>
        <dbReference type="ARBA" id="ARBA00023012"/>
    </source>
</evidence>
<keyword evidence="3" id="KW-0597">Phosphoprotein</keyword>
<dbReference type="SUPFAM" id="SSF55874">
    <property type="entry name" value="ATPase domain of HSP90 chaperone/DNA topoisomerase II/histidine kinase"/>
    <property type="match status" value="1"/>
</dbReference>
<evidence type="ECO:0000256" key="9">
    <source>
        <dbReference type="SAM" id="SignalP"/>
    </source>
</evidence>
<feature type="signal peptide" evidence="9">
    <location>
        <begin position="1"/>
        <end position="20"/>
    </location>
</feature>
<comment type="catalytic activity">
    <reaction evidence="1">
        <text>ATP + protein L-histidine = ADP + protein N-phospho-L-histidine.</text>
        <dbReference type="EC" id="2.7.13.3"/>
    </reaction>
</comment>
<evidence type="ECO:0000313" key="12">
    <source>
        <dbReference type="Proteomes" id="UP000645610"/>
    </source>
</evidence>
<protein>
    <recommendedName>
        <fullName evidence="2">histidine kinase</fullName>
        <ecNumber evidence="2">2.7.13.3</ecNumber>
    </recommendedName>
</protein>
<evidence type="ECO:0000256" key="8">
    <source>
        <dbReference type="SAM" id="Phobius"/>
    </source>
</evidence>
<dbReference type="InterPro" id="IPR003594">
    <property type="entry name" value="HATPase_dom"/>
</dbReference>
<dbReference type="Pfam" id="PF02518">
    <property type="entry name" value="HATPase_c"/>
    <property type="match status" value="1"/>
</dbReference>
<dbReference type="Gene3D" id="1.10.287.130">
    <property type="match status" value="1"/>
</dbReference>
<dbReference type="Proteomes" id="UP000645610">
    <property type="component" value="Unassembled WGS sequence"/>
</dbReference>
<dbReference type="InterPro" id="IPR011990">
    <property type="entry name" value="TPR-like_helical_dom_sf"/>
</dbReference>
<organism evidence="11 12">
    <name type="scientific">Hymenobacter properus</name>
    <dbReference type="NCBI Taxonomy" id="2791026"/>
    <lineage>
        <taxon>Bacteria</taxon>
        <taxon>Pseudomonadati</taxon>
        <taxon>Bacteroidota</taxon>
        <taxon>Cytophagia</taxon>
        <taxon>Cytophagales</taxon>
        <taxon>Hymenobacteraceae</taxon>
        <taxon>Hymenobacter</taxon>
    </lineage>
</organism>
<keyword evidence="8" id="KW-0812">Transmembrane</keyword>
<dbReference type="InterPro" id="IPR004358">
    <property type="entry name" value="Sig_transdc_His_kin-like_C"/>
</dbReference>
<proteinExistence type="predicted"/>
<dbReference type="InterPro" id="IPR050736">
    <property type="entry name" value="Sensor_HK_Regulatory"/>
</dbReference>
<dbReference type="GO" id="GO:0000155">
    <property type="term" value="F:phosphorelay sensor kinase activity"/>
    <property type="evidence" value="ECO:0007669"/>
    <property type="project" value="InterPro"/>
</dbReference>
<sequence length="647" mass="71994">MNRLYVVLVLLLGWARPSQSQPANLYLDSLTHRLTATPADTNRVRLLEQLAKATAGENSAQALRYGQQGLQLARQLHDAYGEATLLNQLADNYFRQTDLVAAVRYYQQVVRRAKDLPRAQRLLTRALLGLGRIASLQQDFVGAQQYFQQALQQLQRPQYRAEPEELGVAHNNLGMFYLSWLQSGRPYPDSTKRLCLYHTRLALTILRTTRLPKANMAQYLNSLGLVHAFYQQIDSAYYYHRSALRLFQRAGKSYGIVVTRIFIGNLMLEQRRFADALAVTQPALPIARQLNLNSLVVGCLNIIADALAALGRGNEAFPLAKRAHELRDSLNLVEREANLSRLRLQFDTELERSRVRELTNRNQLQELQARKQRQYLWGLSSFLVAVVAGLVVAGVLAGRLRRQRTELQATRAEQDRLYALIAHDLRSPVMAFGGLADLLTTYSERQDTMRLLRLGGRVRQAAESLRALLDNLLNWALSQRGELRPVPEPLRVADLLAEIVTLYQPSAHTAGIALEVPPATEEQLVQADRNMTLTILRNLVNNALQATPAGGRITVSVADADAHQLQLAVADTGPGMDAPELRLVMSDQPLPAAGPYRGRAGLGLRLSRLFARLQGGQLDLRSKPSQGTTATLSLPRPGQPAGPTPRG</sequence>
<evidence type="ECO:0000256" key="1">
    <source>
        <dbReference type="ARBA" id="ARBA00000085"/>
    </source>
</evidence>
<dbReference type="PANTHER" id="PTHR43711:SF28">
    <property type="entry name" value="SENSOR HISTIDINE KINASE YXDK"/>
    <property type="match status" value="1"/>
</dbReference>
<dbReference type="Gene3D" id="1.25.40.10">
    <property type="entry name" value="Tetratricopeptide repeat domain"/>
    <property type="match status" value="2"/>
</dbReference>
<dbReference type="Gene3D" id="3.30.565.10">
    <property type="entry name" value="Histidine kinase-like ATPase, C-terminal domain"/>
    <property type="match status" value="1"/>
</dbReference>
<reference evidence="11 12" key="1">
    <citation type="submission" date="2020-11" db="EMBL/GenBank/DDBJ databases">
        <authorList>
            <person name="Kim M.K."/>
        </authorList>
    </citation>
    <scope>NUCLEOTIDE SEQUENCE [LARGE SCALE GENOMIC DNA]</scope>
    <source>
        <strain evidence="11 12">BT439</strain>
    </source>
</reference>
<dbReference type="InterPro" id="IPR003661">
    <property type="entry name" value="HisK_dim/P_dom"/>
</dbReference>
<comment type="caution">
    <text evidence="11">The sequence shown here is derived from an EMBL/GenBank/DDBJ whole genome shotgun (WGS) entry which is preliminary data.</text>
</comment>
<dbReference type="EC" id="2.7.13.3" evidence="2"/>
<evidence type="ECO:0000313" key="11">
    <source>
        <dbReference type="EMBL" id="MBF9143258.1"/>
    </source>
</evidence>
<dbReference type="EMBL" id="JADQDP010000003">
    <property type="protein sequence ID" value="MBF9143258.1"/>
    <property type="molecule type" value="Genomic_DNA"/>
</dbReference>
<evidence type="ECO:0000256" key="7">
    <source>
        <dbReference type="SAM" id="MobiDB-lite"/>
    </source>
</evidence>
<keyword evidence="9" id="KW-0732">Signal</keyword>
<keyword evidence="12" id="KW-1185">Reference proteome</keyword>
<dbReference type="SUPFAM" id="SSF48452">
    <property type="entry name" value="TPR-like"/>
    <property type="match status" value="2"/>
</dbReference>
<dbReference type="InterPro" id="IPR036097">
    <property type="entry name" value="HisK_dim/P_sf"/>
</dbReference>
<dbReference type="AlphaFoldDB" id="A0A931BJ58"/>
<evidence type="ECO:0000259" key="10">
    <source>
        <dbReference type="PROSITE" id="PS50109"/>
    </source>
</evidence>
<dbReference type="Pfam" id="PF13424">
    <property type="entry name" value="TPR_12"/>
    <property type="match status" value="1"/>
</dbReference>
<feature type="compositionally biased region" description="Pro residues" evidence="7">
    <location>
        <begin position="637"/>
        <end position="647"/>
    </location>
</feature>
<dbReference type="InterPro" id="IPR036890">
    <property type="entry name" value="HATPase_C_sf"/>
</dbReference>
<evidence type="ECO:0000256" key="5">
    <source>
        <dbReference type="ARBA" id="ARBA00022777"/>
    </source>
</evidence>
<dbReference type="PROSITE" id="PS50109">
    <property type="entry name" value="HIS_KIN"/>
    <property type="match status" value="1"/>
</dbReference>
<feature type="region of interest" description="Disordered" evidence="7">
    <location>
        <begin position="619"/>
        <end position="647"/>
    </location>
</feature>
<dbReference type="PANTHER" id="PTHR43711">
    <property type="entry name" value="TWO-COMPONENT HISTIDINE KINASE"/>
    <property type="match status" value="1"/>
</dbReference>
<dbReference type="SUPFAM" id="SSF47384">
    <property type="entry name" value="Homodimeric domain of signal transducing histidine kinase"/>
    <property type="match status" value="1"/>
</dbReference>